<gene>
    <name evidence="1" type="ORF">ACFL27_15875</name>
</gene>
<protein>
    <submittedName>
        <fullName evidence="1">Uncharacterized protein</fullName>
    </submittedName>
</protein>
<name>A0ABV6YZR0_UNCC1</name>
<reference evidence="1 2" key="1">
    <citation type="submission" date="2024-09" db="EMBL/GenBank/DDBJ databases">
        <title>Laminarin stimulates single cell rates of sulfate reduction while oxygen inhibits transcriptomic activity in coastal marine sediment.</title>
        <authorList>
            <person name="Lindsay M."/>
            <person name="Orcutt B."/>
            <person name="Emerson D."/>
            <person name="Stepanauskas R."/>
            <person name="D'Angelo T."/>
        </authorList>
    </citation>
    <scope>NUCLEOTIDE SEQUENCE [LARGE SCALE GENOMIC DNA]</scope>
    <source>
        <strain evidence="1">SAG AM-311-K15</strain>
    </source>
</reference>
<sequence length="86" mass="10384">MKGKQHSVTIYELIEYENEHDRKMKQSTINQFEQGLKHYQNQNVTAALEFFQTLPQEPIIEIYLQMCQHTLHNPEDWSDVIFMKEK</sequence>
<keyword evidence="2" id="KW-1185">Reference proteome</keyword>
<dbReference type="EMBL" id="JBHPBY010000213">
    <property type="protein sequence ID" value="MFC1851669.1"/>
    <property type="molecule type" value="Genomic_DNA"/>
</dbReference>
<accession>A0ABV6YZR0</accession>
<evidence type="ECO:0000313" key="2">
    <source>
        <dbReference type="Proteomes" id="UP001594351"/>
    </source>
</evidence>
<organism evidence="1 2">
    <name type="scientific">candidate division CSSED10-310 bacterium</name>
    <dbReference type="NCBI Taxonomy" id="2855610"/>
    <lineage>
        <taxon>Bacteria</taxon>
        <taxon>Bacteria division CSSED10-310</taxon>
    </lineage>
</organism>
<comment type="caution">
    <text evidence="1">The sequence shown here is derived from an EMBL/GenBank/DDBJ whole genome shotgun (WGS) entry which is preliminary data.</text>
</comment>
<proteinExistence type="predicted"/>
<dbReference type="Proteomes" id="UP001594351">
    <property type="component" value="Unassembled WGS sequence"/>
</dbReference>
<evidence type="ECO:0000313" key="1">
    <source>
        <dbReference type="EMBL" id="MFC1851669.1"/>
    </source>
</evidence>